<dbReference type="GO" id="GO:0046872">
    <property type="term" value="F:metal ion binding"/>
    <property type="evidence" value="ECO:0007669"/>
    <property type="project" value="UniProtKB-KW"/>
</dbReference>
<dbReference type="InterPro" id="IPR017900">
    <property type="entry name" value="4Fe4S_Fe_S_CS"/>
</dbReference>
<evidence type="ECO:0000256" key="2">
    <source>
        <dbReference type="ARBA" id="ARBA00023004"/>
    </source>
</evidence>
<dbReference type="PANTHER" id="PTHR40447">
    <property type="entry name" value="ANAEROBIC SULFITE REDUCTASE SUBUNIT A"/>
    <property type="match status" value="1"/>
</dbReference>
<evidence type="ECO:0000259" key="4">
    <source>
        <dbReference type="PROSITE" id="PS51379"/>
    </source>
</evidence>
<evidence type="ECO:0000256" key="3">
    <source>
        <dbReference type="ARBA" id="ARBA00023014"/>
    </source>
</evidence>
<dbReference type="EMBL" id="DF820458">
    <property type="protein sequence ID" value="GAK52289.1"/>
    <property type="molecule type" value="Genomic_DNA"/>
</dbReference>
<dbReference type="GO" id="GO:0051536">
    <property type="term" value="F:iron-sulfur cluster binding"/>
    <property type="evidence" value="ECO:0007669"/>
    <property type="project" value="UniProtKB-KW"/>
</dbReference>
<evidence type="ECO:0000313" key="6">
    <source>
        <dbReference type="Proteomes" id="UP000030700"/>
    </source>
</evidence>
<dbReference type="InterPro" id="IPR017896">
    <property type="entry name" value="4Fe4S_Fe-S-bd"/>
</dbReference>
<dbReference type="Pfam" id="PF17179">
    <property type="entry name" value="Fer4_22"/>
    <property type="match status" value="1"/>
</dbReference>
<accession>A0A081BPH3</accession>
<keyword evidence="6" id="KW-1185">Reference proteome</keyword>
<dbReference type="STRING" id="1499966.U14_03540"/>
<sequence length="349" mass="40060">MNAFDNMAFHLTAERFGEFFEALRQTFRLYAPTRFEKRGRFSDTDSIRYADIQTPDALEWREKSHFSPKEAVFPANQSLFQFVNDAWIEPATDDRPLLVFLRACDINGMDRLDTIFLENGGVRDPYYDRLRGNVHFALLECQQSFDTCFCVSMGTNATDNYEMALRIHEDGAADVLIRSDDLRQRIPAGAAASAFAPTFPTRDGSPVNVPPLDALTDAIRDDDFFDHPLWDDYSQRCIACGRCNFSCPTCSCFTTLDAAYDENPQFGERRRVWAGCHVDKFTDMAGGHQFRKQNGARMRFKTMHKIYDYQRRFGKQMCVGCGRCDDRCPEYISFSTCINTVSRTLKEGR</sequence>
<dbReference type="InterPro" id="IPR014259">
    <property type="entry name" value="Sulphite_reductase_A"/>
</dbReference>
<dbReference type="AlphaFoldDB" id="A0A081BPH3"/>
<proteinExistence type="predicted"/>
<keyword evidence="1" id="KW-0479">Metal-binding</keyword>
<evidence type="ECO:0000256" key="1">
    <source>
        <dbReference type="ARBA" id="ARBA00022723"/>
    </source>
</evidence>
<feature type="domain" description="4Fe-4S ferredoxin-type" evidence="4">
    <location>
        <begin position="226"/>
        <end position="258"/>
    </location>
</feature>
<dbReference type="Proteomes" id="UP000030700">
    <property type="component" value="Unassembled WGS sequence"/>
</dbReference>
<keyword evidence="2" id="KW-0408">Iron</keyword>
<dbReference type="PROSITE" id="PS51379">
    <property type="entry name" value="4FE4S_FER_2"/>
    <property type="match status" value="2"/>
</dbReference>
<gene>
    <name evidence="5" type="ORF">U14_03540</name>
</gene>
<dbReference type="PROSITE" id="PS00198">
    <property type="entry name" value="4FE4S_FER_1"/>
    <property type="match status" value="2"/>
</dbReference>
<evidence type="ECO:0000313" key="5">
    <source>
        <dbReference type="EMBL" id="GAK52289.1"/>
    </source>
</evidence>
<dbReference type="HOGENOM" id="CLU_046702_0_1_0"/>
<dbReference type="NCBIfam" id="TIGR02910">
    <property type="entry name" value="sulfite_red_A"/>
    <property type="match status" value="1"/>
</dbReference>
<dbReference type="PANTHER" id="PTHR40447:SF1">
    <property type="entry name" value="ANAEROBIC SULFITE REDUCTASE SUBUNIT A"/>
    <property type="match status" value="1"/>
</dbReference>
<organism evidence="5">
    <name type="scientific">Candidatus Moduliflexus flocculans</name>
    <dbReference type="NCBI Taxonomy" id="1499966"/>
    <lineage>
        <taxon>Bacteria</taxon>
        <taxon>Candidatus Moduliflexota</taxon>
        <taxon>Candidatus Moduliflexia</taxon>
        <taxon>Candidatus Moduliflexales</taxon>
        <taxon>Candidatus Moduliflexaceae</taxon>
    </lineage>
</organism>
<reference evidence="5" key="1">
    <citation type="journal article" date="2015" name="PeerJ">
        <title>First genomic representation of candidate bacterial phylum KSB3 points to enhanced environmental sensing as a trigger of wastewater bulking.</title>
        <authorList>
            <person name="Sekiguchi Y."/>
            <person name="Ohashi A."/>
            <person name="Parks D.H."/>
            <person name="Yamauchi T."/>
            <person name="Tyson G.W."/>
            <person name="Hugenholtz P."/>
        </authorList>
    </citation>
    <scope>NUCLEOTIDE SEQUENCE [LARGE SCALE GENOMIC DNA]</scope>
</reference>
<name>A0A081BPH3_9BACT</name>
<dbReference type="SUPFAM" id="SSF46548">
    <property type="entry name" value="alpha-helical ferredoxin"/>
    <property type="match status" value="1"/>
</dbReference>
<keyword evidence="3" id="KW-0411">Iron-sulfur</keyword>
<protein>
    <submittedName>
        <fullName evidence="5">Anaerobic sulfite reductase subunit A</fullName>
    </submittedName>
</protein>
<feature type="domain" description="4Fe-4S ferredoxin-type" evidence="4">
    <location>
        <begin position="309"/>
        <end position="337"/>
    </location>
</feature>